<proteinExistence type="predicted"/>
<dbReference type="EMBL" id="BAAANW010000023">
    <property type="protein sequence ID" value="GAA1573807.1"/>
    <property type="molecule type" value="Genomic_DNA"/>
</dbReference>
<keyword evidence="2" id="KW-1185">Reference proteome</keyword>
<dbReference type="Proteomes" id="UP001500350">
    <property type="component" value="Unassembled WGS sequence"/>
</dbReference>
<protein>
    <submittedName>
        <fullName evidence="1">Uncharacterized protein</fullName>
    </submittedName>
</protein>
<name>A0ABN2DAL5_9MICO</name>
<evidence type="ECO:0000313" key="2">
    <source>
        <dbReference type="Proteomes" id="UP001500350"/>
    </source>
</evidence>
<sequence>MSPLWLRIDGAFSRPVADPGAPTWRSSNPKVDDTCAHDDGAAALWVRESMRRVSDVATVVGYVARASSALPAQKGTSLSFAPSGVVSGRKFCSDSHPQGALERGTVAVRNRMRVRRERRDHL</sequence>
<accession>A0ABN2DAL5</accession>
<reference evidence="1 2" key="1">
    <citation type="journal article" date="2019" name="Int. J. Syst. Evol. Microbiol.">
        <title>The Global Catalogue of Microorganisms (GCM) 10K type strain sequencing project: providing services to taxonomists for standard genome sequencing and annotation.</title>
        <authorList>
            <consortium name="The Broad Institute Genomics Platform"/>
            <consortium name="The Broad Institute Genome Sequencing Center for Infectious Disease"/>
            <person name="Wu L."/>
            <person name="Ma J."/>
        </authorList>
    </citation>
    <scope>NUCLEOTIDE SEQUENCE [LARGE SCALE GENOMIC DNA]</scope>
    <source>
        <strain evidence="1 2">JCM 14589</strain>
    </source>
</reference>
<gene>
    <name evidence="1" type="ORF">GCM10009763_21590</name>
</gene>
<evidence type="ECO:0000313" key="1">
    <source>
        <dbReference type="EMBL" id="GAA1573807.1"/>
    </source>
</evidence>
<organism evidence="1 2">
    <name type="scientific">Dermacoccus profundi</name>
    <dbReference type="NCBI Taxonomy" id="322602"/>
    <lineage>
        <taxon>Bacteria</taxon>
        <taxon>Bacillati</taxon>
        <taxon>Actinomycetota</taxon>
        <taxon>Actinomycetes</taxon>
        <taxon>Micrococcales</taxon>
        <taxon>Dermacoccaceae</taxon>
        <taxon>Dermacoccus</taxon>
    </lineage>
</organism>
<comment type="caution">
    <text evidence="1">The sequence shown here is derived from an EMBL/GenBank/DDBJ whole genome shotgun (WGS) entry which is preliminary data.</text>
</comment>